<dbReference type="PANTHER" id="PTHR47991">
    <property type="entry name" value="OXOGLUTARATE/IRON-DEPENDENT DIOXYGENASE"/>
    <property type="match status" value="1"/>
</dbReference>
<keyword evidence="6 9" id="KW-0560">Oxidoreductase</keyword>
<accession>A0A8K0H564</accession>
<evidence type="ECO:0000256" key="9">
    <source>
        <dbReference type="RuleBase" id="RU003682"/>
    </source>
</evidence>
<dbReference type="GO" id="GO:0046148">
    <property type="term" value="P:pigment biosynthetic process"/>
    <property type="evidence" value="ECO:0007669"/>
    <property type="project" value="UniProtKB-ARBA"/>
</dbReference>
<keyword evidence="4" id="KW-0847">Vitamin C</keyword>
<proteinExistence type="inferred from homology"/>
<gene>
    <name evidence="11" type="ORF">FNV43_RR10871</name>
</gene>
<keyword evidence="7 9" id="KW-0408">Iron</keyword>
<dbReference type="SUPFAM" id="SSF51197">
    <property type="entry name" value="Clavaminate synthase-like"/>
    <property type="match status" value="1"/>
</dbReference>
<evidence type="ECO:0000256" key="8">
    <source>
        <dbReference type="ARBA" id="ARBA00023241"/>
    </source>
</evidence>
<dbReference type="Proteomes" id="UP000796880">
    <property type="component" value="Unassembled WGS sequence"/>
</dbReference>
<dbReference type="OrthoDB" id="288590at2759"/>
<evidence type="ECO:0000313" key="11">
    <source>
        <dbReference type="EMBL" id="KAF3445695.1"/>
    </source>
</evidence>
<evidence type="ECO:0000313" key="12">
    <source>
        <dbReference type="Proteomes" id="UP000796880"/>
    </source>
</evidence>
<evidence type="ECO:0000256" key="2">
    <source>
        <dbReference type="ARBA" id="ARBA00008056"/>
    </source>
</evidence>
<dbReference type="Pfam" id="PF14226">
    <property type="entry name" value="DIOX_N"/>
    <property type="match status" value="1"/>
</dbReference>
<organism evidence="11 12">
    <name type="scientific">Rhamnella rubrinervis</name>
    <dbReference type="NCBI Taxonomy" id="2594499"/>
    <lineage>
        <taxon>Eukaryota</taxon>
        <taxon>Viridiplantae</taxon>
        <taxon>Streptophyta</taxon>
        <taxon>Embryophyta</taxon>
        <taxon>Tracheophyta</taxon>
        <taxon>Spermatophyta</taxon>
        <taxon>Magnoliopsida</taxon>
        <taxon>eudicotyledons</taxon>
        <taxon>Gunneridae</taxon>
        <taxon>Pentapetalae</taxon>
        <taxon>rosids</taxon>
        <taxon>fabids</taxon>
        <taxon>Rosales</taxon>
        <taxon>Rhamnaceae</taxon>
        <taxon>rhamnoid group</taxon>
        <taxon>Rhamneae</taxon>
        <taxon>Rhamnella</taxon>
    </lineage>
</organism>
<dbReference type="InterPro" id="IPR044861">
    <property type="entry name" value="IPNS-like_FE2OG_OXY"/>
</dbReference>
<evidence type="ECO:0000259" key="10">
    <source>
        <dbReference type="PROSITE" id="PS51471"/>
    </source>
</evidence>
<reference evidence="11" key="1">
    <citation type="submission" date="2020-03" db="EMBL/GenBank/DDBJ databases">
        <title>A high-quality chromosome-level genome assembly of a woody plant with both climbing and erect habits, Rhamnella rubrinervis.</title>
        <authorList>
            <person name="Lu Z."/>
            <person name="Yang Y."/>
            <person name="Zhu X."/>
            <person name="Sun Y."/>
        </authorList>
    </citation>
    <scope>NUCLEOTIDE SEQUENCE</scope>
    <source>
        <strain evidence="11">BYM</strain>
        <tissue evidence="11">Leaf</tissue>
    </source>
</reference>
<keyword evidence="5" id="KW-0223">Dioxygenase</keyword>
<name>A0A8K0H564_9ROSA</name>
<dbReference type="InterPro" id="IPR005123">
    <property type="entry name" value="Oxoglu/Fe-dep_dioxygenase_dom"/>
</dbReference>
<protein>
    <recommendedName>
        <fullName evidence="10">Fe2OG dioxygenase domain-containing protein</fullName>
    </recommendedName>
</protein>
<evidence type="ECO:0000256" key="5">
    <source>
        <dbReference type="ARBA" id="ARBA00022964"/>
    </source>
</evidence>
<sequence>MEVQRVQSLSLGELKELPIQFIRPAHERPENSKAVEGVTVPVISLSQPHHVVVDEVSKASAEWGFFLLTHHGIQSSLIQRLKEVGHEFFALPQEEKESYANDPSTGKFEGYGTKMTKNHEEKVEWIDYFFHVTYPPSKVNHHIWPKNPQTYREVNEEYSNEILRVTDKVLEMLSEGLGLEKKVLRSNLGGEEIEQEMKINMYPPCPQPEVALGVEPHTDMSALTILVPNDVPGLQVWKDNNWVAVDSIPDALFVHIGDQIEVLSNGKYKSVLHRSLVNKERTRMSWAVFIVPPHETVIGPRPELLDHQNPPKYSTKTYAEYRHRKFNKLPQ</sequence>
<dbReference type="GO" id="GO:0046872">
    <property type="term" value="F:metal ion binding"/>
    <property type="evidence" value="ECO:0007669"/>
    <property type="project" value="UniProtKB-KW"/>
</dbReference>
<keyword evidence="8" id="KW-0284">Flavonoid biosynthesis</keyword>
<dbReference type="InterPro" id="IPR050295">
    <property type="entry name" value="Plant_2OG-oxidoreductases"/>
</dbReference>
<dbReference type="GO" id="GO:0031418">
    <property type="term" value="F:L-ascorbic acid binding"/>
    <property type="evidence" value="ECO:0007669"/>
    <property type="project" value="UniProtKB-KW"/>
</dbReference>
<evidence type="ECO:0000256" key="4">
    <source>
        <dbReference type="ARBA" id="ARBA00022896"/>
    </source>
</evidence>
<evidence type="ECO:0000256" key="6">
    <source>
        <dbReference type="ARBA" id="ARBA00023002"/>
    </source>
</evidence>
<comment type="caution">
    <text evidence="11">The sequence shown here is derived from an EMBL/GenBank/DDBJ whole genome shotgun (WGS) entry which is preliminary data.</text>
</comment>
<comment type="similarity">
    <text evidence="2 9">Belongs to the iron/ascorbate-dependent oxidoreductase family.</text>
</comment>
<dbReference type="GO" id="GO:0009813">
    <property type="term" value="P:flavonoid biosynthetic process"/>
    <property type="evidence" value="ECO:0007669"/>
    <property type="project" value="UniProtKB-KW"/>
</dbReference>
<dbReference type="Pfam" id="PF03171">
    <property type="entry name" value="2OG-FeII_Oxy"/>
    <property type="match status" value="1"/>
</dbReference>
<dbReference type="Gene3D" id="2.60.120.330">
    <property type="entry name" value="B-lactam Antibiotic, Isopenicillin N Synthase, Chain"/>
    <property type="match status" value="1"/>
</dbReference>
<evidence type="ECO:0000256" key="1">
    <source>
        <dbReference type="ARBA" id="ARBA00001961"/>
    </source>
</evidence>
<keyword evidence="3 9" id="KW-0479">Metal-binding</keyword>
<keyword evidence="12" id="KW-1185">Reference proteome</keyword>
<comment type="cofactor">
    <cofactor evidence="1">
        <name>L-ascorbate</name>
        <dbReference type="ChEBI" id="CHEBI:38290"/>
    </cofactor>
</comment>
<feature type="domain" description="Fe2OG dioxygenase" evidence="10">
    <location>
        <begin position="192"/>
        <end position="292"/>
    </location>
</feature>
<dbReference type="InterPro" id="IPR027443">
    <property type="entry name" value="IPNS-like_sf"/>
</dbReference>
<dbReference type="GO" id="GO:0051213">
    <property type="term" value="F:dioxygenase activity"/>
    <property type="evidence" value="ECO:0007669"/>
    <property type="project" value="UniProtKB-KW"/>
</dbReference>
<dbReference type="AlphaFoldDB" id="A0A8K0H564"/>
<dbReference type="PROSITE" id="PS51471">
    <property type="entry name" value="FE2OG_OXY"/>
    <property type="match status" value="1"/>
</dbReference>
<evidence type="ECO:0000256" key="7">
    <source>
        <dbReference type="ARBA" id="ARBA00023004"/>
    </source>
</evidence>
<dbReference type="EMBL" id="VOIH02000005">
    <property type="protein sequence ID" value="KAF3445695.1"/>
    <property type="molecule type" value="Genomic_DNA"/>
</dbReference>
<evidence type="ECO:0000256" key="3">
    <source>
        <dbReference type="ARBA" id="ARBA00022723"/>
    </source>
</evidence>
<dbReference type="InterPro" id="IPR026992">
    <property type="entry name" value="DIOX_N"/>
</dbReference>
<dbReference type="FunFam" id="2.60.120.330:FF:000009">
    <property type="entry name" value="Flavonol synthase"/>
    <property type="match status" value="1"/>
</dbReference>